<accession>A0A448WZJ7</accession>
<sequence length="212" mass="23288">MDALLLYPPSVAGIGELRNCYLTRQMACSLKSLRIEVVCYGGSGVRRPASSWADVAQFEHQPCPNQCQPSRDGAPRFTGTLANLRLFLVDIENGHKGSPIKVTRTSCLQKQSQPTLMQAGCVCVKVVTWLRSFGRCPLSGLLEIGLVLVSSTVRISPPADPGSKRLPDSEATCAITMHNDSRMMRVTRSLTGIRLRLVISLCSFSHQLWCRL</sequence>
<dbReference type="AlphaFoldDB" id="A0A448WZJ7"/>
<gene>
    <name evidence="1" type="ORF">PXEA_LOCUS17530</name>
</gene>
<comment type="caution">
    <text evidence="1">The sequence shown here is derived from an EMBL/GenBank/DDBJ whole genome shotgun (WGS) entry which is preliminary data.</text>
</comment>
<evidence type="ECO:0000313" key="1">
    <source>
        <dbReference type="EMBL" id="VEL24090.1"/>
    </source>
</evidence>
<dbReference type="EMBL" id="CAAALY010065823">
    <property type="protein sequence ID" value="VEL24090.1"/>
    <property type="molecule type" value="Genomic_DNA"/>
</dbReference>
<reference evidence="1" key="1">
    <citation type="submission" date="2018-11" db="EMBL/GenBank/DDBJ databases">
        <authorList>
            <consortium name="Pathogen Informatics"/>
        </authorList>
    </citation>
    <scope>NUCLEOTIDE SEQUENCE</scope>
</reference>
<proteinExistence type="predicted"/>
<organism evidence="1 2">
    <name type="scientific">Protopolystoma xenopodis</name>
    <dbReference type="NCBI Taxonomy" id="117903"/>
    <lineage>
        <taxon>Eukaryota</taxon>
        <taxon>Metazoa</taxon>
        <taxon>Spiralia</taxon>
        <taxon>Lophotrochozoa</taxon>
        <taxon>Platyhelminthes</taxon>
        <taxon>Monogenea</taxon>
        <taxon>Polyopisthocotylea</taxon>
        <taxon>Polystomatidea</taxon>
        <taxon>Polystomatidae</taxon>
        <taxon>Protopolystoma</taxon>
    </lineage>
</organism>
<protein>
    <submittedName>
        <fullName evidence="1">Uncharacterized protein</fullName>
    </submittedName>
</protein>
<keyword evidence="2" id="KW-1185">Reference proteome</keyword>
<evidence type="ECO:0000313" key="2">
    <source>
        <dbReference type="Proteomes" id="UP000784294"/>
    </source>
</evidence>
<name>A0A448WZJ7_9PLAT</name>
<dbReference type="Proteomes" id="UP000784294">
    <property type="component" value="Unassembled WGS sequence"/>
</dbReference>